<keyword evidence="2" id="KW-1185">Reference proteome</keyword>
<dbReference type="InParanoid" id="K4AHM8"/>
<dbReference type="Gramene" id="KQK87010">
    <property type="protein sequence ID" value="KQK87010"/>
    <property type="gene ID" value="SETIT_038385mg"/>
</dbReference>
<evidence type="ECO:0000313" key="1">
    <source>
        <dbReference type="EnsemblPlants" id="KQK87010"/>
    </source>
</evidence>
<dbReference type="EMBL" id="AGNK02005363">
    <property type="status" value="NOT_ANNOTATED_CDS"/>
    <property type="molecule type" value="Genomic_DNA"/>
</dbReference>
<evidence type="ECO:0000313" key="2">
    <source>
        <dbReference type="Proteomes" id="UP000004995"/>
    </source>
</evidence>
<reference evidence="2" key="1">
    <citation type="journal article" date="2012" name="Nat. Biotechnol.">
        <title>Reference genome sequence of the model plant Setaria.</title>
        <authorList>
            <person name="Bennetzen J.L."/>
            <person name="Schmutz J."/>
            <person name="Wang H."/>
            <person name="Percifield R."/>
            <person name="Hawkins J."/>
            <person name="Pontaroli A.C."/>
            <person name="Estep M."/>
            <person name="Feng L."/>
            <person name="Vaughn J.N."/>
            <person name="Grimwood J."/>
            <person name="Jenkins J."/>
            <person name="Barry K."/>
            <person name="Lindquist E."/>
            <person name="Hellsten U."/>
            <person name="Deshpande S."/>
            <person name="Wang X."/>
            <person name="Wu X."/>
            <person name="Mitros T."/>
            <person name="Triplett J."/>
            <person name="Yang X."/>
            <person name="Ye C.Y."/>
            <person name="Mauro-Herrera M."/>
            <person name="Wang L."/>
            <person name="Li P."/>
            <person name="Sharma M."/>
            <person name="Sharma R."/>
            <person name="Ronald P.C."/>
            <person name="Panaud O."/>
            <person name="Kellogg E.A."/>
            <person name="Brutnell T.P."/>
            <person name="Doust A.N."/>
            <person name="Tuskan G.A."/>
            <person name="Rokhsar D."/>
            <person name="Devos K.M."/>
        </authorList>
    </citation>
    <scope>NUCLEOTIDE SEQUENCE [LARGE SCALE GENOMIC DNA]</scope>
    <source>
        <strain evidence="2">cv. Yugu1</strain>
    </source>
</reference>
<name>K4AHM8_SETIT</name>
<dbReference type="EnsemblPlants" id="KQK87010">
    <property type="protein sequence ID" value="KQK87010"/>
    <property type="gene ID" value="SETIT_038385mg"/>
</dbReference>
<sequence length="69" mass="7443">MEFSTSDEAWAFWLRRLLFLLRWCGHLGVAGYLPRGGAALGVAVAGILDGGGCSSEPYHFVIVDDDGNE</sequence>
<dbReference type="Proteomes" id="UP000004995">
    <property type="component" value="Unassembled WGS sequence"/>
</dbReference>
<organism evidence="1 2">
    <name type="scientific">Setaria italica</name>
    <name type="common">Foxtail millet</name>
    <name type="synonym">Panicum italicum</name>
    <dbReference type="NCBI Taxonomy" id="4555"/>
    <lineage>
        <taxon>Eukaryota</taxon>
        <taxon>Viridiplantae</taxon>
        <taxon>Streptophyta</taxon>
        <taxon>Embryophyta</taxon>
        <taxon>Tracheophyta</taxon>
        <taxon>Spermatophyta</taxon>
        <taxon>Magnoliopsida</taxon>
        <taxon>Liliopsida</taxon>
        <taxon>Poales</taxon>
        <taxon>Poaceae</taxon>
        <taxon>PACMAD clade</taxon>
        <taxon>Panicoideae</taxon>
        <taxon>Panicodae</taxon>
        <taxon>Paniceae</taxon>
        <taxon>Cenchrinae</taxon>
        <taxon>Setaria</taxon>
    </lineage>
</organism>
<dbReference type="HOGENOM" id="CLU_2780689_0_0_1"/>
<dbReference type="AlphaFoldDB" id="K4AHM8"/>
<reference evidence="1" key="2">
    <citation type="submission" date="2018-08" db="UniProtKB">
        <authorList>
            <consortium name="EnsemblPlants"/>
        </authorList>
    </citation>
    <scope>IDENTIFICATION</scope>
    <source>
        <strain evidence="1">Yugu1</strain>
    </source>
</reference>
<protein>
    <submittedName>
        <fullName evidence="1">Uncharacterized protein</fullName>
    </submittedName>
</protein>
<proteinExistence type="predicted"/>
<accession>K4AHM8</accession>